<dbReference type="InterPro" id="IPR015815">
    <property type="entry name" value="HIBADH-related"/>
</dbReference>
<dbReference type="PIRSF" id="PIRSF000103">
    <property type="entry name" value="HIBADH"/>
    <property type="match status" value="1"/>
</dbReference>
<evidence type="ECO:0000256" key="1">
    <source>
        <dbReference type="ARBA" id="ARBA00023002"/>
    </source>
</evidence>
<dbReference type="Proteomes" id="UP000825701">
    <property type="component" value="Chromosome"/>
</dbReference>
<evidence type="ECO:0000313" key="6">
    <source>
        <dbReference type="EMBL" id="QZN99387.1"/>
    </source>
</evidence>
<dbReference type="Gene3D" id="3.40.50.720">
    <property type="entry name" value="NAD(P)-binding Rossmann-like Domain"/>
    <property type="match status" value="1"/>
</dbReference>
<dbReference type="SUPFAM" id="SSF51735">
    <property type="entry name" value="NAD(P)-binding Rossmann-fold domains"/>
    <property type="match status" value="1"/>
</dbReference>
<dbReference type="EMBL" id="CP081869">
    <property type="protein sequence ID" value="QZN99387.1"/>
    <property type="molecule type" value="Genomic_DNA"/>
</dbReference>
<dbReference type="PANTHER" id="PTHR43060:SF15">
    <property type="entry name" value="3-HYDROXYISOBUTYRATE DEHYDROGENASE-LIKE 1, MITOCHONDRIAL-RELATED"/>
    <property type="match status" value="1"/>
</dbReference>
<dbReference type="SUPFAM" id="SSF48179">
    <property type="entry name" value="6-phosphogluconate dehydrogenase C-terminal domain-like"/>
    <property type="match status" value="1"/>
</dbReference>
<evidence type="ECO:0000313" key="7">
    <source>
        <dbReference type="Proteomes" id="UP000825701"/>
    </source>
</evidence>
<dbReference type="Gene3D" id="1.10.1040.10">
    <property type="entry name" value="N-(1-d-carboxylethyl)-l-norvaline Dehydrogenase, domain 2"/>
    <property type="match status" value="1"/>
</dbReference>
<feature type="active site" evidence="3">
    <location>
        <position position="173"/>
    </location>
</feature>
<evidence type="ECO:0000256" key="3">
    <source>
        <dbReference type="PIRSR" id="PIRSR000103-1"/>
    </source>
</evidence>
<accession>A0A9E6UH40</accession>
<dbReference type="InterPro" id="IPR013328">
    <property type="entry name" value="6PGD_dom2"/>
</dbReference>
<evidence type="ECO:0000259" key="5">
    <source>
        <dbReference type="Pfam" id="PF14833"/>
    </source>
</evidence>
<keyword evidence="1" id="KW-0560">Oxidoreductase</keyword>
<name>A0A9E6UH40_9HYPH</name>
<organism evidence="6 7">
    <name type="scientific">Chenggangzhangella methanolivorans</name>
    <dbReference type="NCBI Taxonomy" id="1437009"/>
    <lineage>
        <taxon>Bacteria</taxon>
        <taxon>Pseudomonadati</taxon>
        <taxon>Pseudomonadota</taxon>
        <taxon>Alphaproteobacteria</taxon>
        <taxon>Hyphomicrobiales</taxon>
        <taxon>Methylopilaceae</taxon>
        <taxon>Chenggangzhangella</taxon>
    </lineage>
</organism>
<dbReference type="KEGG" id="cmet:K6K41_21925"/>
<dbReference type="PANTHER" id="PTHR43060">
    <property type="entry name" value="3-HYDROXYISOBUTYRATE DEHYDROGENASE-LIKE 1, MITOCHONDRIAL-RELATED"/>
    <property type="match status" value="1"/>
</dbReference>
<evidence type="ECO:0000259" key="4">
    <source>
        <dbReference type="Pfam" id="PF03446"/>
    </source>
</evidence>
<protein>
    <submittedName>
        <fullName evidence="6">NAD(P)-dependent oxidoreductase</fullName>
    </submittedName>
</protein>
<dbReference type="Pfam" id="PF14833">
    <property type="entry name" value="NAD_binding_11"/>
    <property type="match status" value="1"/>
</dbReference>
<dbReference type="RefSeq" id="WP_261402448.1">
    <property type="nucleotide sequence ID" value="NZ_CP081869.1"/>
</dbReference>
<dbReference type="InterPro" id="IPR008927">
    <property type="entry name" value="6-PGluconate_DH-like_C_sf"/>
</dbReference>
<dbReference type="GO" id="GO:0051287">
    <property type="term" value="F:NAD binding"/>
    <property type="evidence" value="ECO:0007669"/>
    <property type="project" value="InterPro"/>
</dbReference>
<dbReference type="InterPro" id="IPR006115">
    <property type="entry name" value="6PGDH_NADP-bd"/>
</dbReference>
<dbReference type="Pfam" id="PF03446">
    <property type="entry name" value="NAD_binding_2"/>
    <property type="match status" value="1"/>
</dbReference>
<dbReference type="GO" id="GO:0016491">
    <property type="term" value="F:oxidoreductase activity"/>
    <property type="evidence" value="ECO:0007669"/>
    <property type="project" value="UniProtKB-KW"/>
</dbReference>
<gene>
    <name evidence="6" type="ORF">K6K41_21925</name>
</gene>
<evidence type="ECO:0000256" key="2">
    <source>
        <dbReference type="ARBA" id="ARBA00023027"/>
    </source>
</evidence>
<sequence>MSSLPRVAFLGTGLMGSQMARRLIGAGYPVTVWNRSRAKAEPLGGEGAVVADGAAEAVADAAIVITMLTDGPAVTDTLFGAARVAESLAPGALVIDMSSISPATARDHAQRLAAHGRRHIDAPVSGGVSGAAAGSLAIMAGCDETDFAEALPAFAPMGRATRVGPSGAGQLSKLANQVIVGVTIGAVAEALLLAAAGGADPAAVRDAIRGGFAESRILDEHGRRMLERNFLPGGKVRTHIKDLDTALAEALDSGVTLPLTQNARDRFAFVRDAMGGGGYDHTALLLQLEEAANGARVGEGKDQLPG</sequence>
<keyword evidence="2" id="KW-0520">NAD</keyword>
<dbReference type="InterPro" id="IPR029154">
    <property type="entry name" value="HIBADH-like_NADP-bd"/>
</dbReference>
<feature type="domain" description="6-phosphogluconate dehydrogenase NADP-binding" evidence="4">
    <location>
        <begin position="6"/>
        <end position="161"/>
    </location>
</feature>
<dbReference type="InterPro" id="IPR036291">
    <property type="entry name" value="NAD(P)-bd_dom_sf"/>
</dbReference>
<reference evidence="6" key="1">
    <citation type="submission" date="2021-08" db="EMBL/GenBank/DDBJ databases">
        <authorList>
            <person name="Zhang H."/>
            <person name="Xu M."/>
            <person name="Yu Z."/>
            <person name="Yang L."/>
            <person name="Cai Y."/>
        </authorList>
    </citation>
    <scope>NUCLEOTIDE SEQUENCE</scope>
    <source>
        <strain evidence="6">CHL1</strain>
    </source>
</reference>
<dbReference type="AlphaFoldDB" id="A0A9E6UH40"/>
<keyword evidence="7" id="KW-1185">Reference proteome</keyword>
<feature type="domain" description="3-hydroxyisobutyrate dehydrogenase-like NAD-binding" evidence="5">
    <location>
        <begin position="167"/>
        <end position="285"/>
    </location>
</feature>
<proteinExistence type="predicted"/>
<dbReference type="GO" id="GO:0050661">
    <property type="term" value="F:NADP binding"/>
    <property type="evidence" value="ECO:0007669"/>
    <property type="project" value="InterPro"/>
</dbReference>